<keyword evidence="2" id="KW-1185">Reference proteome</keyword>
<proteinExistence type="predicted"/>
<dbReference type="NCBIfam" id="NF003322">
    <property type="entry name" value="PRK04334.1-2"/>
    <property type="match status" value="1"/>
</dbReference>
<sequence>MSGPRIAWLPDGRRLHMQHGPIDLIVEAFGAPAERAAGYRQAAARFSTVLDELAGELGALRAPSTNTPRHFAGATARRMEQAACPHAGRFVTPMAAVAGAVADEVLAALVTGRELERAYVNNGGDSAVFLAPGQMIRLAVAGTGHGFSDRVTIDADDPVRGIATSGWRGRSHSLGIADAVTVLAANAAAADVAATLIANAVDLPGHPAIARAPANTLSPDSDLGARPVTTGVGALDAAEIDTALARGLAAAETCRARGLIAAAALFLCGACRLCGSIGTMPAGAFQGDLLDA</sequence>
<dbReference type="InterPro" id="IPR007183">
    <property type="entry name" value="UPF0280"/>
</dbReference>
<name>A0A844QI67_9HYPH</name>
<dbReference type="EMBL" id="WPHG01000002">
    <property type="protein sequence ID" value="MVA97748.1"/>
    <property type="molecule type" value="Genomic_DNA"/>
</dbReference>
<comment type="caution">
    <text evidence="1">The sequence shown here is derived from an EMBL/GenBank/DDBJ whole genome shotgun (WGS) entry which is preliminary data.</text>
</comment>
<dbReference type="AlphaFoldDB" id="A0A844QI67"/>
<gene>
    <name evidence="1" type="ORF">GN330_10880</name>
</gene>
<dbReference type="Proteomes" id="UP000463224">
    <property type="component" value="Unassembled WGS sequence"/>
</dbReference>
<dbReference type="PIRSF" id="PIRSF006421">
    <property type="entry name" value="UCP006421"/>
    <property type="match status" value="1"/>
</dbReference>
<organism evidence="1 2">
    <name type="scientific">Nitratireductor arenosus</name>
    <dbReference type="NCBI Taxonomy" id="2682096"/>
    <lineage>
        <taxon>Bacteria</taxon>
        <taxon>Pseudomonadati</taxon>
        <taxon>Pseudomonadota</taxon>
        <taxon>Alphaproteobacteria</taxon>
        <taxon>Hyphomicrobiales</taxon>
        <taxon>Phyllobacteriaceae</taxon>
        <taxon>Nitratireductor</taxon>
    </lineage>
</organism>
<dbReference type="SUPFAM" id="SSF143631">
    <property type="entry name" value="ApbE-like"/>
    <property type="match status" value="1"/>
</dbReference>
<protein>
    <submittedName>
        <fullName evidence="1">UPF0280 family protein</fullName>
    </submittedName>
</protein>
<accession>A0A844QI67</accession>
<evidence type="ECO:0000313" key="1">
    <source>
        <dbReference type="EMBL" id="MVA97748.1"/>
    </source>
</evidence>
<dbReference type="InterPro" id="IPR003374">
    <property type="entry name" value="ApbE-like_sf"/>
</dbReference>
<reference evidence="1 2" key="1">
    <citation type="submission" date="2019-12" db="EMBL/GenBank/DDBJ databases">
        <title>Nitratireductor arenosus sp. nov., Isolated from sea sand, Jeju island, South Korea.</title>
        <authorList>
            <person name="Kim W."/>
        </authorList>
    </citation>
    <scope>NUCLEOTIDE SEQUENCE [LARGE SCALE GENOMIC DNA]</scope>
    <source>
        <strain evidence="1 2">CAU 1489</strain>
    </source>
</reference>
<dbReference type="RefSeq" id="WP_156712672.1">
    <property type="nucleotide sequence ID" value="NZ_WPHG01000002.1"/>
</dbReference>
<dbReference type="Gene3D" id="3.10.520.10">
    <property type="entry name" value="ApbE-like domains"/>
    <property type="match status" value="1"/>
</dbReference>
<evidence type="ECO:0000313" key="2">
    <source>
        <dbReference type="Proteomes" id="UP000463224"/>
    </source>
</evidence>